<dbReference type="EC" id="1.15.1.1" evidence="2 6"/>
<name>I0AK38_IGNAJ</name>
<dbReference type="InterPro" id="IPR019833">
    <property type="entry name" value="Mn/Fe_SOD_BS"/>
</dbReference>
<evidence type="ECO:0000256" key="3">
    <source>
        <dbReference type="ARBA" id="ARBA00022723"/>
    </source>
</evidence>
<evidence type="ECO:0000259" key="8">
    <source>
        <dbReference type="Pfam" id="PF02777"/>
    </source>
</evidence>
<feature type="binding site" evidence="5">
    <location>
        <position position="117"/>
    </location>
    <ligand>
        <name>Mn(2+)</name>
        <dbReference type="ChEBI" id="CHEBI:29035"/>
    </ligand>
</feature>
<sequence length="241" mass="27457">MKRRNFLTTLAALSAVKVIEPVSKRIESFNYKLNERSYTMGKFELPPLPYSYDALEPYIDKMTMEIHHTKHHQAYINNLNKAIEGTDMEKMTMEEMFASVSKLPVAVRNNGGGHWNHSLFWTLMKPNGGGKPSGALADAISAQFGSFDDFKKKFSDAAAGRFGSGWAWLVKADNKLIVTSTPNQDNPLMDVAEVKGSPILGLDVWEHAYYLKYQNRRPEYIENWWNVVNWDKVAELFSKAK</sequence>
<feature type="binding site" evidence="5">
    <location>
        <position position="203"/>
    </location>
    <ligand>
        <name>Mn(2+)</name>
        <dbReference type="ChEBI" id="CHEBI:29035"/>
    </ligand>
</feature>
<dbReference type="Gene3D" id="1.10.287.990">
    <property type="entry name" value="Fe,Mn superoxide dismutase (SOD) domain"/>
    <property type="match status" value="1"/>
</dbReference>
<dbReference type="InterPro" id="IPR036324">
    <property type="entry name" value="Mn/Fe_SOD_N_sf"/>
</dbReference>
<dbReference type="SUPFAM" id="SSF54719">
    <property type="entry name" value="Fe,Mn superoxide dismutase (SOD), C-terminal domain"/>
    <property type="match status" value="1"/>
</dbReference>
<dbReference type="AlphaFoldDB" id="I0AK38"/>
<keyword evidence="4 6" id="KW-0560">Oxidoreductase</keyword>
<dbReference type="Pfam" id="PF02777">
    <property type="entry name" value="Sod_Fe_C"/>
    <property type="match status" value="1"/>
</dbReference>
<evidence type="ECO:0000313" key="10">
    <source>
        <dbReference type="Proteomes" id="UP000007394"/>
    </source>
</evidence>
<dbReference type="GO" id="GO:0004784">
    <property type="term" value="F:superoxide dismutase activity"/>
    <property type="evidence" value="ECO:0007669"/>
    <property type="project" value="UniProtKB-EC"/>
</dbReference>
<dbReference type="Proteomes" id="UP000007394">
    <property type="component" value="Chromosome"/>
</dbReference>
<keyword evidence="3 5" id="KW-0479">Metal-binding</keyword>
<dbReference type="InterPro" id="IPR019831">
    <property type="entry name" value="Mn/Fe_SOD_N"/>
</dbReference>
<proteinExistence type="inferred from homology"/>
<evidence type="ECO:0000256" key="6">
    <source>
        <dbReference type="RuleBase" id="RU000414"/>
    </source>
</evidence>
<feature type="domain" description="Manganese/iron superoxide dismutase N-terminal" evidence="7">
    <location>
        <begin position="42"/>
        <end position="124"/>
    </location>
</feature>
<evidence type="ECO:0000256" key="1">
    <source>
        <dbReference type="ARBA" id="ARBA00008714"/>
    </source>
</evidence>
<gene>
    <name evidence="9" type="primary">sod</name>
    <name evidence="9" type="ordered locus">IALB_1637</name>
</gene>
<feature type="binding site" evidence="5">
    <location>
        <position position="67"/>
    </location>
    <ligand>
        <name>Mn(2+)</name>
        <dbReference type="ChEBI" id="CHEBI:29035"/>
    </ligand>
</feature>
<evidence type="ECO:0000313" key="9">
    <source>
        <dbReference type="EMBL" id="AFH49345.1"/>
    </source>
</evidence>
<dbReference type="InterPro" id="IPR036314">
    <property type="entry name" value="SOD_C_sf"/>
</dbReference>
<dbReference type="InterPro" id="IPR001189">
    <property type="entry name" value="Mn/Fe_SOD"/>
</dbReference>
<comment type="function">
    <text evidence="6">Destroys radicals which are normally produced within the cells and which are toxic to biological systems.</text>
</comment>
<dbReference type="PIRSF" id="PIRSF000349">
    <property type="entry name" value="SODismutase"/>
    <property type="match status" value="1"/>
</dbReference>
<dbReference type="SUPFAM" id="SSF46609">
    <property type="entry name" value="Fe,Mn superoxide dismutase (SOD), N-terminal domain"/>
    <property type="match status" value="1"/>
</dbReference>
<dbReference type="Pfam" id="PF00081">
    <property type="entry name" value="Sod_Fe_N"/>
    <property type="match status" value="1"/>
</dbReference>
<dbReference type="PANTHER" id="PTHR43595">
    <property type="entry name" value="37S RIBOSOMAL PROTEIN S26, MITOCHONDRIAL"/>
    <property type="match status" value="1"/>
</dbReference>
<comment type="similarity">
    <text evidence="1 6">Belongs to the iron/manganese superoxide dismutase family.</text>
</comment>
<dbReference type="Gene3D" id="3.55.40.20">
    <property type="entry name" value="Iron/manganese superoxide dismutase, C-terminal domain"/>
    <property type="match status" value="1"/>
</dbReference>
<protein>
    <recommendedName>
        <fullName evidence="2 6">Superoxide dismutase</fullName>
        <ecNumber evidence="2 6">1.15.1.1</ecNumber>
    </recommendedName>
</protein>
<organism evidence="9 10">
    <name type="scientific">Ignavibacterium album (strain DSM 19864 / JCM 16511 / NBRC 101810 / Mat9-16)</name>
    <dbReference type="NCBI Taxonomy" id="945713"/>
    <lineage>
        <taxon>Bacteria</taxon>
        <taxon>Pseudomonadati</taxon>
        <taxon>Ignavibacteriota</taxon>
        <taxon>Ignavibacteria</taxon>
        <taxon>Ignavibacteriales</taxon>
        <taxon>Ignavibacteriaceae</taxon>
        <taxon>Ignavibacterium</taxon>
    </lineage>
</organism>
<keyword evidence="10" id="KW-1185">Reference proteome</keyword>
<dbReference type="EMBL" id="CP003418">
    <property type="protein sequence ID" value="AFH49345.1"/>
    <property type="molecule type" value="Genomic_DNA"/>
</dbReference>
<evidence type="ECO:0000256" key="4">
    <source>
        <dbReference type="ARBA" id="ARBA00023002"/>
    </source>
</evidence>
<dbReference type="InterPro" id="IPR019832">
    <property type="entry name" value="Mn/Fe_SOD_C"/>
</dbReference>
<evidence type="ECO:0000259" key="7">
    <source>
        <dbReference type="Pfam" id="PF00081"/>
    </source>
</evidence>
<evidence type="ECO:0000256" key="2">
    <source>
        <dbReference type="ARBA" id="ARBA00012682"/>
    </source>
</evidence>
<dbReference type="GO" id="GO:0005737">
    <property type="term" value="C:cytoplasm"/>
    <property type="evidence" value="ECO:0007669"/>
    <property type="project" value="TreeGrafter"/>
</dbReference>
<dbReference type="FunFam" id="3.55.40.20:FF:000001">
    <property type="entry name" value="Superoxide dismutase"/>
    <property type="match status" value="1"/>
</dbReference>
<dbReference type="PATRIC" id="fig|945713.3.peg.1638"/>
<dbReference type="eggNOG" id="COG0605">
    <property type="taxonomic scope" value="Bacteria"/>
</dbReference>
<feature type="domain" description="Manganese/iron superoxide dismutase C-terminal" evidence="8">
    <location>
        <begin position="132"/>
        <end position="235"/>
    </location>
</feature>
<dbReference type="KEGG" id="ial:IALB_1637"/>
<dbReference type="FunFam" id="1.10.287.990:FF:000001">
    <property type="entry name" value="Superoxide dismutase"/>
    <property type="match status" value="1"/>
</dbReference>
<comment type="catalytic activity">
    <reaction evidence="6">
        <text>2 superoxide + 2 H(+) = H2O2 + O2</text>
        <dbReference type="Rhea" id="RHEA:20696"/>
        <dbReference type="ChEBI" id="CHEBI:15378"/>
        <dbReference type="ChEBI" id="CHEBI:15379"/>
        <dbReference type="ChEBI" id="CHEBI:16240"/>
        <dbReference type="ChEBI" id="CHEBI:18421"/>
        <dbReference type="EC" id="1.15.1.1"/>
    </reaction>
</comment>
<reference evidence="9 10" key="1">
    <citation type="journal article" date="2012" name="Front. Microbiol.">
        <title>Complete genome of Ignavibacterium album, a metabolically versatile, flagellated, facultative anaerobe from the phylum Chlorobi.</title>
        <authorList>
            <person name="Liu Z."/>
            <person name="Frigaard N.-U."/>
            <person name="Vogl K."/>
            <person name="Iino T."/>
            <person name="Ohkuma M."/>
            <person name="Overmann J."/>
            <person name="Bryant D.A."/>
        </authorList>
    </citation>
    <scope>NUCLEOTIDE SEQUENCE [LARGE SCALE GENOMIC DNA]</scope>
    <source>
        <strain evidence="10">DSM 19864 / JCM 16511 / NBRC 101810 / Mat9-16</strain>
    </source>
</reference>
<evidence type="ECO:0000256" key="5">
    <source>
        <dbReference type="PIRSR" id="PIRSR000349-1"/>
    </source>
</evidence>
<dbReference type="HOGENOM" id="CLU_031625_0_1_10"/>
<dbReference type="GO" id="GO:0030145">
    <property type="term" value="F:manganese ion binding"/>
    <property type="evidence" value="ECO:0007669"/>
    <property type="project" value="UniProtKB-ARBA"/>
</dbReference>
<dbReference type="PANTHER" id="PTHR43595:SF2">
    <property type="entry name" value="SMALL RIBOSOMAL SUBUNIT PROTEIN MS42"/>
    <property type="match status" value="1"/>
</dbReference>
<dbReference type="PRINTS" id="PR01703">
    <property type="entry name" value="MNSODISMTASE"/>
</dbReference>
<accession>I0AK38</accession>
<dbReference type="RefSeq" id="WP_014560498.1">
    <property type="nucleotide sequence ID" value="NC_017464.1"/>
</dbReference>
<dbReference type="STRING" id="945713.IALB_1637"/>
<dbReference type="PROSITE" id="PS00088">
    <property type="entry name" value="SOD_MN"/>
    <property type="match status" value="1"/>
</dbReference>
<feature type="binding site" evidence="5">
    <location>
        <position position="207"/>
    </location>
    <ligand>
        <name>Mn(2+)</name>
        <dbReference type="ChEBI" id="CHEBI:29035"/>
    </ligand>
</feature>